<evidence type="ECO:0000313" key="3">
    <source>
        <dbReference type="EMBL" id="MFB9947206.1"/>
    </source>
</evidence>
<evidence type="ECO:0000256" key="2">
    <source>
        <dbReference type="SAM" id="MobiDB-lite"/>
    </source>
</evidence>
<feature type="compositionally biased region" description="Basic and acidic residues" evidence="2">
    <location>
        <begin position="90"/>
        <end position="100"/>
    </location>
</feature>
<keyword evidence="4" id="KW-1185">Reference proteome</keyword>
<sequence>MVDAISSAASTLISSSSSSSASTLDGIEAQITAKQEELANETDEQKKTAIEDEIAALKAQLEALKAAEKLKSGRAGEGEDTQAASLLSGESDKIGTRNFDESTPFGDRTAWV</sequence>
<name>A0ABV6A9A5_9HYPH</name>
<accession>A0ABV6A9A5</accession>
<dbReference type="EMBL" id="JBHMAA010000001">
    <property type="protein sequence ID" value="MFB9947206.1"/>
    <property type="molecule type" value="Genomic_DNA"/>
</dbReference>
<evidence type="ECO:0000313" key="4">
    <source>
        <dbReference type="Proteomes" id="UP001589692"/>
    </source>
</evidence>
<feature type="coiled-coil region" evidence="1">
    <location>
        <begin position="24"/>
        <end position="67"/>
    </location>
</feature>
<proteinExistence type="predicted"/>
<evidence type="ECO:0000256" key="1">
    <source>
        <dbReference type="SAM" id="Coils"/>
    </source>
</evidence>
<protein>
    <submittedName>
        <fullName evidence="3">Uncharacterized protein</fullName>
    </submittedName>
</protein>
<dbReference type="Proteomes" id="UP001589692">
    <property type="component" value="Unassembled WGS sequence"/>
</dbReference>
<dbReference type="RefSeq" id="WP_377254197.1">
    <property type="nucleotide sequence ID" value="NZ_JBHMAA010000001.1"/>
</dbReference>
<feature type="region of interest" description="Disordered" evidence="2">
    <location>
        <begin position="1"/>
        <end position="24"/>
    </location>
</feature>
<gene>
    <name evidence="3" type="ORF">ACFFP0_00015</name>
</gene>
<reference evidence="3 4" key="1">
    <citation type="submission" date="2024-09" db="EMBL/GenBank/DDBJ databases">
        <authorList>
            <person name="Sun Q."/>
            <person name="Mori K."/>
        </authorList>
    </citation>
    <scope>NUCLEOTIDE SEQUENCE [LARGE SCALE GENOMIC DNA]</scope>
    <source>
        <strain evidence="3 4">TBRC 4938</strain>
    </source>
</reference>
<comment type="caution">
    <text evidence="3">The sequence shown here is derived from an EMBL/GenBank/DDBJ whole genome shotgun (WGS) entry which is preliminary data.</text>
</comment>
<keyword evidence="1" id="KW-0175">Coiled coil</keyword>
<organism evidence="3 4">
    <name type="scientific">Rhizobium puerariae</name>
    <dbReference type="NCBI Taxonomy" id="1585791"/>
    <lineage>
        <taxon>Bacteria</taxon>
        <taxon>Pseudomonadati</taxon>
        <taxon>Pseudomonadota</taxon>
        <taxon>Alphaproteobacteria</taxon>
        <taxon>Hyphomicrobiales</taxon>
        <taxon>Rhizobiaceae</taxon>
        <taxon>Rhizobium/Agrobacterium group</taxon>
        <taxon>Rhizobium</taxon>
    </lineage>
</organism>
<feature type="region of interest" description="Disordered" evidence="2">
    <location>
        <begin position="71"/>
        <end position="112"/>
    </location>
</feature>